<dbReference type="GO" id="GO:0005524">
    <property type="term" value="F:ATP binding"/>
    <property type="evidence" value="ECO:0007669"/>
    <property type="project" value="UniProtKB-KW"/>
</dbReference>
<dbReference type="OrthoDB" id="3207464at2759"/>
<dbReference type="GO" id="GO:0042555">
    <property type="term" value="C:MCM complex"/>
    <property type="evidence" value="ECO:0007669"/>
    <property type="project" value="InterPro"/>
</dbReference>
<dbReference type="PROSITE" id="PS00847">
    <property type="entry name" value="MCM_1"/>
    <property type="match status" value="1"/>
</dbReference>
<dbReference type="GO" id="GO:0005634">
    <property type="term" value="C:nucleus"/>
    <property type="evidence" value="ECO:0007669"/>
    <property type="project" value="UniProtKB-SubCell"/>
</dbReference>
<dbReference type="GO" id="GO:0003697">
    <property type="term" value="F:single-stranded DNA binding"/>
    <property type="evidence" value="ECO:0007669"/>
    <property type="project" value="TreeGrafter"/>
</dbReference>
<dbReference type="Gene3D" id="2.20.28.10">
    <property type="match status" value="1"/>
</dbReference>
<evidence type="ECO:0000256" key="9">
    <source>
        <dbReference type="ARBA" id="ARBA00023306"/>
    </source>
</evidence>
<dbReference type="SUPFAM" id="SSF50249">
    <property type="entry name" value="Nucleic acid-binding proteins"/>
    <property type="match status" value="1"/>
</dbReference>
<dbReference type="InterPro" id="IPR003593">
    <property type="entry name" value="AAA+_ATPase"/>
</dbReference>
<sequence length="801" mass="89995">MAKTAAAADFQIDAQKLRDFLQNYPPSLREKKYDRLLDLVARSELDVIEIQLDDVDEMFQEDKLVERIEHNIYRALRVFNHIIDHTLYGKERAFLGEPTLNEAEEHTRRRKFLDIVLSQENPELAQNILPATLLRHWEVRIIPRHRQIAQPMRKLNGDKLGKLVKVRGIVLRATPVHPLAQVLTYDCDKCHRQVFQDINSRQYQPLQHCPTEECRTNRTQFSLSLNVQESKYIKFQELRLQELTSEVPVGHIPRHMTVYLEGLLSESCQPGDVITLTGAFLPLPTTGFRKLRMGLMTDTYILAQQIIRSKGKGEQERNAPLHLLQTSSSSSQNDAAVLADVENIERAERILGEQLVVEQVEQLAHDSENAYERIAASLAPEIFGHYDVKKALLLQMVGAPTEQLFDGGLIRGDIHICLMGDPGVAKSQLLKVIWNIAPRGVYTTGKGSTGVGLTAAVLRDPTTGQAVLEGGSLVMADRGVCCIDEFDKMDDSDKTAIHEVMEQQTVSLAKGGIVTQLNARTSILAAANPAYGRYNRKRSPWENINLPPALLSRFDLLFLMIDRPDPFSDMQMALHVVGVHRNELNFKPHLQPISANKGEAQGSNKGQKKGQKQKELDKEKERRQRELDEPLSYAVMRGYIERAKTLTPRIPPEVARTLTAHYVAMRREEALSVRPVTYTSARSLLAIVRLACALARLRLSENVRDGDVLEAKRLVEASRGGLEENDDGGIADTGYSRTIIASARPGTVDDRLPTRGKETNGSEGAQIQGKGLKRRRLNENEDVDGLYEEDEGKKGSPSKRR</sequence>
<evidence type="ECO:0000256" key="5">
    <source>
        <dbReference type="ARBA" id="ARBA00022806"/>
    </source>
</evidence>
<accession>A0A5J4X3V2</accession>
<name>A0A5J4X3V2_9EUKA</name>
<dbReference type="PRINTS" id="PR01663">
    <property type="entry name" value="MCMPROTEIN7"/>
</dbReference>
<feature type="compositionally biased region" description="Basic and acidic residues" evidence="12">
    <location>
        <begin position="612"/>
        <end position="627"/>
    </location>
</feature>
<dbReference type="InterPro" id="IPR008050">
    <property type="entry name" value="MCM7"/>
</dbReference>
<dbReference type="GO" id="GO:0000727">
    <property type="term" value="P:double-strand break repair via break-induced replication"/>
    <property type="evidence" value="ECO:0007669"/>
    <property type="project" value="TreeGrafter"/>
</dbReference>
<evidence type="ECO:0000313" key="15">
    <source>
        <dbReference type="Proteomes" id="UP000324800"/>
    </source>
</evidence>
<dbReference type="AlphaFoldDB" id="A0A5J4X3V2"/>
<feature type="compositionally biased region" description="Acidic residues" evidence="12">
    <location>
        <begin position="780"/>
        <end position="790"/>
    </location>
</feature>
<gene>
    <name evidence="11" type="primary">MCM7</name>
    <name evidence="14" type="ORF">EZS28_002587</name>
</gene>
<dbReference type="EC" id="3.6.4.12" evidence="11"/>
<keyword evidence="7 10" id="KW-0238">DNA-binding</keyword>
<dbReference type="InterPro" id="IPR018525">
    <property type="entry name" value="MCM_CS"/>
</dbReference>
<feature type="region of interest" description="Disordered" evidence="12">
    <location>
        <begin position="593"/>
        <end position="627"/>
    </location>
</feature>
<dbReference type="GO" id="GO:0016887">
    <property type="term" value="F:ATP hydrolysis activity"/>
    <property type="evidence" value="ECO:0007669"/>
    <property type="project" value="RHEA"/>
</dbReference>
<keyword evidence="2 11" id="KW-0235">DNA replication</keyword>
<evidence type="ECO:0000256" key="2">
    <source>
        <dbReference type="ARBA" id="ARBA00022705"/>
    </source>
</evidence>
<keyword evidence="4 11" id="KW-0378">Hydrolase</keyword>
<dbReference type="Pfam" id="PF17855">
    <property type="entry name" value="MCM_lid"/>
    <property type="match status" value="1"/>
</dbReference>
<dbReference type="InterPro" id="IPR033762">
    <property type="entry name" value="MCM_OB"/>
</dbReference>
<dbReference type="InterPro" id="IPR027417">
    <property type="entry name" value="P-loop_NTPase"/>
</dbReference>
<evidence type="ECO:0000259" key="13">
    <source>
        <dbReference type="PROSITE" id="PS50051"/>
    </source>
</evidence>
<dbReference type="Gene3D" id="2.40.50.140">
    <property type="entry name" value="Nucleic acid-binding proteins"/>
    <property type="match status" value="1"/>
</dbReference>
<dbReference type="InterPro" id="IPR001208">
    <property type="entry name" value="MCM_dom"/>
</dbReference>
<evidence type="ECO:0000256" key="3">
    <source>
        <dbReference type="ARBA" id="ARBA00022741"/>
    </source>
</evidence>
<keyword evidence="6 10" id="KW-0067">ATP-binding</keyword>
<protein>
    <recommendedName>
        <fullName evidence="11">DNA replication licensing factor MCM7</fullName>
        <ecNumber evidence="11">3.6.4.12</ecNumber>
    </recommendedName>
</protein>
<dbReference type="InterPro" id="IPR012340">
    <property type="entry name" value="NA-bd_OB-fold"/>
</dbReference>
<dbReference type="Pfam" id="PF00493">
    <property type="entry name" value="MCM"/>
    <property type="match status" value="1"/>
</dbReference>
<dbReference type="InterPro" id="IPR041562">
    <property type="entry name" value="MCM_lid"/>
</dbReference>
<dbReference type="InterPro" id="IPR027925">
    <property type="entry name" value="MCM_N"/>
</dbReference>
<organism evidence="14 15">
    <name type="scientific">Streblomastix strix</name>
    <dbReference type="NCBI Taxonomy" id="222440"/>
    <lineage>
        <taxon>Eukaryota</taxon>
        <taxon>Metamonada</taxon>
        <taxon>Preaxostyla</taxon>
        <taxon>Oxymonadida</taxon>
        <taxon>Streblomastigidae</taxon>
        <taxon>Streblomastix</taxon>
    </lineage>
</organism>
<dbReference type="GO" id="GO:0006270">
    <property type="term" value="P:DNA replication initiation"/>
    <property type="evidence" value="ECO:0007669"/>
    <property type="project" value="InterPro"/>
</dbReference>
<dbReference type="GO" id="GO:0006271">
    <property type="term" value="P:DNA strand elongation involved in DNA replication"/>
    <property type="evidence" value="ECO:0007669"/>
    <property type="project" value="TreeGrafter"/>
</dbReference>
<dbReference type="GO" id="GO:0017116">
    <property type="term" value="F:single-stranded DNA helicase activity"/>
    <property type="evidence" value="ECO:0007669"/>
    <property type="project" value="TreeGrafter"/>
</dbReference>
<dbReference type="Gene3D" id="3.40.50.300">
    <property type="entry name" value="P-loop containing nucleotide triphosphate hydrolases"/>
    <property type="match status" value="1"/>
</dbReference>
<dbReference type="SMART" id="SM00382">
    <property type="entry name" value="AAA"/>
    <property type="match status" value="1"/>
</dbReference>
<evidence type="ECO:0000256" key="8">
    <source>
        <dbReference type="ARBA" id="ARBA00023242"/>
    </source>
</evidence>
<evidence type="ECO:0000256" key="4">
    <source>
        <dbReference type="ARBA" id="ARBA00022801"/>
    </source>
</evidence>
<dbReference type="EMBL" id="SNRW01000320">
    <property type="protein sequence ID" value="KAA6401890.1"/>
    <property type="molecule type" value="Genomic_DNA"/>
</dbReference>
<evidence type="ECO:0000256" key="12">
    <source>
        <dbReference type="SAM" id="MobiDB-lite"/>
    </source>
</evidence>
<feature type="compositionally biased region" description="Basic and acidic residues" evidence="12">
    <location>
        <begin position="747"/>
        <end position="760"/>
    </location>
</feature>
<dbReference type="Pfam" id="PF14551">
    <property type="entry name" value="MCM_N"/>
    <property type="match status" value="1"/>
</dbReference>
<keyword evidence="8 11" id="KW-0539">Nucleus</keyword>
<dbReference type="PANTHER" id="PTHR11630">
    <property type="entry name" value="DNA REPLICATION LICENSING FACTOR MCM FAMILY MEMBER"/>
    <property type="match status" value="1"/>
</dbReference>
<feature type="domain" description="MCM C-terminal AAA(+) ATPase" evidence="13">
    <location>
        <begin position="370"/>
        <end position="576"/>
    </location>
</feature>
<reference evidence="14 15" key="1">
    <citation type="submission" date="2019-03" db="EMBL/GenBank/DDBJ databases">
        <title>Single cell metagenomics reveals metabolic interactions within the superorganism composed of flagellate Streblomastix strix and complex community of Bacteroidetes bacteria on its surface.</title>
        <authorList>
            <person name="Treitli S.C."/>
            <person name="Kolisko M."/>
            <person name="Husnik F."/>
            <person name="Keeling P."/>
            <person name="Hampl V."/>
        </authorList>
    </citation>
    <scope>NUCLEOTIDE SEQUENCE [LARGE SCALE GENOMIC DNA]</scope>
    <source>
        <strain evidence="14">ST1C</strain>
    </source>
</reference>
<evidence type="ECO:0000256" key="10">
    <source>
        <dbReference type="RuleBase" id="RU004070"/>
    </source>
</evidence>
<comment type="catalytic activity">
    <reaction evidence="11">
        <text>ATP + H2O = ADP + phosphate + H(+)</text>
        <dbReference type="Rhea" id="RHEA:13065"/>
        <dbReference type="ChEBI" id="CHEBI:15377"/>
        <dbReference type="ChEBI" id="CHEBI:15378"/>
        <dbReference type="ChEBI" id="CHEBI:30616"/>
        <dbReference type="ChEBI" id="CHEBI:43474"/>
        <dbReference type="ChEBI" id="CHEBI:456216"/>
        <dbReference type="EC" id="3.6.4.12"/>
    </reaction>
</comment>
<keyword evidence="5 11" id="KW-0347">Helicase</keyword>
<comment type="caution">
    <text evidence="14">The sequence shown here is derived from an EMBL/GenBank/DDBJ whole genome shotgun (WGS) entry which is preliminary data.</text>
</comment>
<keyword evidence="9 11" id="KW-0131">Cell cycle</keyword>
<evidence type="ECO:0000256" key="6">
    <source>
        <dbReference type="ARBA" id="ARBA00022840"/>
    </source>
</evidence>
<dbReference type="PRINTS" id="PR01657">
    <property type="entry name" value="MCMFAMILY"/>
</dbReference>
<dbReference type="PANTHER" id="PTHR11630:SF26">
    <property type="entry name" value="DNA REPLICATION LICENSING FACTOR MCM7"/>
    <property type="match status" value="1"/>
</dbReference>
<proteinExistence type="inferred from homology"/>
<evidence type="ECO:0000256" key="1">
    <source>
        <dbReference type="ARBA" id="ARBA00004123"/>
    </source>
</evidence>
<evidence type="ECO:0000256" key="11">
    <source>
        <dbReference type="RuleBase" id="RU365012"/>
    </source>
</evidence>
<keyword evidence="3 10" id="KW-0547">Nucleotide-binding</keyword>
<evidence type="ECO:0000313" key="14">
    <source>
        <dbReference type="EMBL" id="KAA6401890.1"/>
    </source>
</evidence>
<comment type="subcellular location">
    <subcellularLocation>
        <location evidence="1 11">Nucleus</location>
    </subcellularLocation>
</comment>
<comment type="similarity">
    <text evidence="10">Belongs to the MCM family.</text>
</comment>
<dbReference type="PROSITE" id="PS50051">
    <property type="entry name" value="MCM_2"/>
    <property type="match status" value="1"/>
</dbReference>
<dbReference type="SMART" id="SM00350">
    <property type="entry name" value="MCM"/>
    <property type="match status" value="1"/>
</dbReference>
<evidence type="ECO:0000256" key="7">
    <source>
        <dbReference type="ARBA" id="ARBA00023125"/>
    </source>
</evidence>
<dbReference type="InterPro" id="IPR031327">
    <property type="entry name" value="MCM"/>
</dbReference>
<dbReference type="SUPFAM" id="SSF52540">
    <property type="entry name" value="P-loop containing nucleoside triphosphate hydrolases"/>
    <property type="match status" value="1"/>
</dbReference>
<dbReference type="Proteomes" id="UP000324800">
    <property type="component" value="Unassembled WGS sequence"/>
</dbReference>
<feature type="region of interest" description="Disordered" evidence="12">
    <location>
        <begin position="741"/>
        <end position="801"/>
    </location>
</feature>
<dbReference type="Pfam" id="PF17207">
    <property type="entry name" value="MCM_OB"/>
    <property type="match status" value="1"/>
</dbReference>
<comment type="function">
    <text evidence="11">Acts as component of the MCM2-7 complex (MCM complex) which is the replicative helicase essential for 'once per cell cycle' DNA replication initiation and elongation in eukaryotic cells. The active ATPase sites in the MCM2-7 ring are formed through the interaction surfaces of two neighboring subunits such that a critical structure of a conserved arginine finger motif is provided in trans relative to the ATP-binding site of the Walker A box of the adjacent subunit. The six ATPase active sites, however, are likely to contribute differentially to the complex helicase activity.</text>
</comment>